<feature type="transmembrane region" description="Helical" evidence="1">
    <location>
        <begin position="6"/>
        <end position="25"/>
    </location>
</feature>
<dbReference type="Proteomes" id="UP000249260">
    <property type="component" value="Unassembled WGS sequence"/>
</dbReference>
<sequence>MVGSWRWNVTLGVGGSLLTLIFSLGRNGLAITSLRCLYAFLAFFALAFLFRVLAALTLTPRTSAAAAYRQTVSDESAKGQAVDYATPDQSDELNELLKNQMDGNVVLELGQQPIFQPLKPPKLVSTQNREPEELAKAIRHLTGG</sequence>
<evidence type="ECO:0000256" key="1">
    <source>
        <dbReference type="SAM" id="Phobius"/>
    </source>
</evidence>
<keyword evidence="1" id="KW-0472">Membrane</keyword>
<gene>
    <name evidence="2" type="ORF">DL346_12585</name>
</gene>
<keyword evidence="1" id="KW-1133">Transmembrane helix</keyword>
<evidence type="ECO:0000313" key="3">
    <source>
        <dbReference type="Proteomes" id="UP000249260"/>
    </source>
</evidence>
<dbReference type="RefSeq" id="WP_112882460.1">
    <property type="nucleotide sequence ID" value="NZ_QLUW01000002.1"/>
</dbReference>
<evidence type="ECO:0000313" key="2">
    <source>
        <dbReference type="EMBL" id="RAP76238.1"/>
    </source>
</evidence>
<keyword evidence="1" id="KW-0812">Transmembrane</keyword>
<dbReference type="OrthoDB" id="2476549at2"/>
<organism evidence="2 3">
    <name type="scientific">Paenibacillus montanisoli</name>
    <dbReference type="NCBI Taxonomy" id="2081970"/>
    <lineage>
        <taxon>Bacteria</taxon>
        <taxon>Bacillati</taxon>
        <taxon>Bacillota</taxon>
        <taxon>Bacilli</taxon>
        <taxon>Bacillales</taxon>
        <taxon>Paenibacillaceae</taxon>
        <taxon>Paenibacillus</taxon>
    </lineage>
</organism>
<feature type="transmembrane region" description="Helical" evidence="1">
    <location>
        <begin position="37"/>
        <end position="58"/>
    </location>
</feature>
<keyword evidence="3" id="KW-1185">Reference proteome</keyword>
<proteinExistence type="predicted"/>
<comment type="caution">
    <text evidence="2">The sequence shown here is derived from an EMBL/GenBank/DDBJ whole genome shotgun (WGS) entry which is preliminary data.</text>
</comment>
<reference evidence="2 3" key="1">
    <citation type="submission" date="2018-06" db="EMBL/GenBank/DDBJ databases">
        <title>Paenibacillus montanisoli sp. nov., isolated from mountain area soil.</title>
        <authorList>
            <person name="Wu M."/>
        </authorList>
    </citation>
    <scope>NUCLEOTIDE SEQUENCE [LARGE SCALE GENOMIC DNA]</scope>
    <source>
        <strain evidence="2 3">RA17</strain>
    </source>
</reference>
<name>A0A328U0C1_9BACL</name>
<protein>
    <submittedName>
        <fullName evidence="2">Uncharacterized protein</fullName>
    </submittedName>
</protein>
<dbReference type="AlphaFoldDB" id="A0A328U0C1"/>
<dbReference type="EMBL" id="QLUW01000002">
    <property type="protein sequence ID" value="RAP76238.1"/>
    <property type="molecule type" value="Genomic_DNA"/>
</dbReference>
<accession>A0A328U0C1</accession>